<dbReference type="Proteomes" id="UP001275049">
    <property type="component" value="Unassembled WGS sequence"/>
</dbReference>
<protein>
    <recommendedName>
        <fullName evidence="7">Phosphate-specific transport system accessory protein PhoU</fullName>
    </recommendedName>
</protein>
<feature type="region of interest" description="Disordered" evidence="8">
    <location>
        <begin position="217"/>
        <end position="239"/>
    </location>
</feature>
<evidence type="ECO:0000256" key="4">
    <source>
        <dbReference type="ARBA" id="ARBA00022448"/>
    </source>
</evidence>
<dbReference type="InterPro" id="IPR026022">
    <property type="entry name" value="PhoU_dom"/>
</dbReference>
<comment type="subunit">
    <text evidence="3 7">Homodimer.</text>
</comment>
<sequence>MRQEFRNEIKSLNKRLHQQARSAARAMDRAAESLRDSNLALAESVIDADADIDELQRQVEDMAVSLLVRQAPVASDLRLVVTAIRTAGTIERMGDLARHVAYISRGRFPERVGGPGYETLCAMADEATRVGHQVEELVRTQDLEIAEEIEEQDEILDRLHRKSFEIVLDEKNEMTRQECVDLVLLGRFLERFGDHGVSVARRMHFLITGIRAEAELEPPTPGTEEEVLGEPNWEFESDK</sequence>
<keyword evidence="6 7" id="KW-0592">Phosphate transport</keyword>
<gene>
    <name evidence="11" type="primary">phoU</name>
    <name evidence="11" type="ORF">R6G80_01085</name>
    <name evidence="10" type="ORF">R6G86_07875</name>
</gene>
<evidence type="ECO:0000259" key="9">
    <source>
        <dbReference type="Pfam" id="PF01895"/>
    </source>
</evidence>
<evidence type="ECO:0000313" key="11">
    <source>
        <dbReference type="EMBL" id="MDY5154325.1"/>
    </source>
</evidence>
<evidence type="ECO:0000256" key="7">
    <source>
        <dbReference type="PIRNR" id="PIRNR003107"/>
    </source>
</evidence>
<dbReference type="EMBL" id="JAWNGA010000015">
    <property type="protein sequence ID" value="MDY5133657.1"/>
    <property type="molecule type" value="Genomic_DNA"/>
</dbReference>
<accession>A0AAW9HK82</accession>
<feature type="domain" description="PhoU" evidence="9">
    <location>
        <begin position="122"/>
        <end position="202"/>
    </location>
</feature>
<dbReference type="GO" id="GO:0030643">
    <property type="term" value="P:intracellular phosphate ion homeostasis"/>
    <property type="evidence" value="ECO:0007669"/>
    <property type="project" value="InterPro"/>
</dbReference>
<proteinExistence type="inferred from homology"/>
<comment type="subcellular location">
    <subcellularLocation>
        <location evidence="1 7">Cytoplasm</location>
    </subcellularLocation>
</comment>
<evidence type="ECO:0000313" key="13">
    <source>
        <dbReference type="Proteomes" id="UP001281731"/>
    </source>
</evidence>
<dbReference type="Pfam" id="PF01895">
    <property type="entry name" value="PhoU"/>
    <property type="match status" value="2"/>
</dbReference>
<evidence type="ECO:0000256" key="1">
    <source>
        <dbReference type="ARBA" id="ARBA00004496"/>
    </source>
</evidence>
<name>A0AAW9HK82_9ACTO</name>
<feature type="compositionally biased region" description="Acidic residues" evidence="8">
    <location>
        <begin position="223"/>
        <end position="239"/>
    </location>
</feature>
<keyword evidence="4 7" id="KW-0813">Transport</keyword>
<evidence type="ECO:0000256" key="6">
    <source>
        <dbReference type="ARBA" id="ARBA00022592"/>
    </source>
</evidence>
<dbReference type="InterPro" id="IPR038078">
    <property type="entry name" value="PhoU-like_sf"/>
</dbReference>
<evidence type="ECO:0000256" key="2">
    <source>
        <dbReference type="ARBA" id="ARBA00008107"/>
    </source>
</evidence>
<comment type="similarity">
    <text evidence="2 7">Belongs to the PhoU family.</text>
</comment>
<comment type="function">
    <text evidence="7">Plays a role in the regulation of phosphate uptake.</text>
</comment>
<dbReference type="PANTHER" id="PTHR42930">
    <property type="entry name" value="PHOSPHATE-SPECIFIC TRANSPORT SYSTEM ACCESSORY PROTEIN PHOU"/>
    <property type="match status" value="1"/>
</dbReference>
<dbReference type="EMBL" id="JAWNGC010000001">
    <property type="protein sequence ID" value="MDY5154325.1"/>
    <property type="molecule type" value="Genomic_DNA"/>
</dbReference>
<organism evidence="11 13">
    <name type="scientific">Actinotignum urinale</name>
    <dbReference type="NCBI Taxonomy" id="190146"/>
    <lineage>
        <taxon>Bacteria</taxon>
        <taxon>Bacillati</taxon>
        <taxon>Actinomycetota</taxon>
        <taxon>Actinomycetes</taxon>
        <taxon>Actinomycetales</taxon>
        <taxon>Actinomycetaceae</taxon>
        <taxon>Actinotignum</taxon>
    </lineage>
</organism>
<keyword evidence="5 7" id="KW-0963">Cytoplasm</keyword>
<evidence type="ECO:0000256" key="5">
    <source>
        <dbReference type="ARBA" id="ARBA00022490"/>
    </source>
</evidence>
<dbReference type="PIRSF" id="PIRSF003107">
    <property type="entry name" value="PhoU"/>
    <property type="match status" value="1"/>
</dbReference>
<dbReference type="InterPro" id="IPR028366">
    <property type="entry name" value="PhoU"/>
</dbReference>
<dbReference type="RefSeq" id="WP_102165479.1">
    <property type="nucleotide sequence ID" value="NZ_JAWNGA010000015.1"/>
</dbReference>
<reference evidence="11 12" key="1">
    <citation type="submission" date="2023-10" db="EMBL/GenBank/DDBJ databases">
        <title>Whole Genome based description of the genera Actinobaculum and Actinotignum reveals a complex phylogenetic relationship within the species included in the genus Actinotignum.</title>
        <authorList>
            <person name="Jensen C.S."/>
            <person name="Dargis R."/>
            <person name="Kemp M."/>
            <person name="Christensen J.J."/>
        </authorList>
    </citation>
    <scope>NUCLEOTIDE SEQUENCE</scope>
    <source>
        <strain evidence="11">SLA_B511</strain>
        <strain evidence="10 12">SLA_B974</strain>
    </source>
</reference>
<evidence type="ECO:0000256" key="8">
    <source>
        <dbReference type="SAM" id="MobiDB-lite"/>
    </source>
</evidence>
<dbReference type="FunFam" id="1.20.58.220:FF:000004">
    <property type="entry name" value="Phosphate-specific transport system accessory protein PhoU"/>
    <property type="match status" value="1"/>
</dbReference>
<dbReference type="Proteomes" id="UP001281731">
    <property type="component" value="Unassembled WGS sequence"/>
</dbReference>
<dbReference type="GO" id="GO:0006817">
    <property type="term" value="P:phosphate ion transport"/>
    <property type="evidence" value="ECO:0007669"/>
    <property type="project" value="UniProtKB-KW"/>
</dbReference>
<comment type="caution">
    <text evidence="11">The sequence shown here is derived from an EMBL/GenBank/DDBJ whole genome shotgun (WGS) entry which is preliminary data.</text>
</comment>
<dbReference type="Gene3D" id="1.20.58.220">
    <property type="entry name" value="Phosphate transport system protein phou homolog 2, domain 2"/>
    <property type="match status" value="1"/>
</dbReference>
<dbReference type="PANTHER" id="PTHR42930:SF3">
    <property type="entry name" value="PHOSPHATE-SPECIFIC TRANSPORT SYSTEM ACCESSORY PROTEIN PHOU"/>
    <property type="match status" value="1"/>
</dbReference>
<feature type="domain" description="PhoU" evidence="9">
    <location>
        <begin position="20"/>
        <end position="102"/>
    </location>
</feature>
<evidence type="ECO:0000313" key="10">
    <source>
        <dbReference type="EMBL" id="MDY5133657.1"/>
    </source>
</evidence>
<dbReference type="GO" id="GO:0045936">
    <property type="term" value="P:negative regulation of phosphate metabolic process"/>
    <property type="evidence" value="ECO:0007669"/>
    <property type="project" value="InterPro"/>
</dbReference>
<evidence type="ECO:0000256" key="3">
    <source>
        <dbReference type="ARBA" id="ARBA00011738"/>
    </source>
</evidence>
<evidence type="ECO:0000313" key="12">
    <source>
        <dbReference type="Proteomes" id="UP001275049"/>
    </source>
</evidence>
<dbReference type="SUPFAM" id="SSF109755">
    <property type="entry name" value="PhoU-like"/>
    <property type="match status" value="1"/>
</dbReference>
<dbReference type="AlphaFoldDB" id="A0AAW9HK82"/>
<dbReference type="NCBIfam" id="TIGR02135">
    <property type="entry name" value="phoU_full"/>
    <property type="match status" value="1"/>
</dbReference>
<keyword evidence="12" id="KW-1185">Reference proteome</keyword>
<dbReference type="GO" id="GO:0005737">
    <property type="term" value="C:cytoplasm"/>
    <property type="evidence" value="ECO:0007669"/>
    <property type="project" value="UniProtKB-SubCell"/>
</dbReference>